<keyword evidence="3" id="KW-0238">DNA-binding</keyword>
<feature type="domain" description="Response regulatory" evidence="7">
    <location>
        <begin position="3"/>
        <end position="119"/>
    </location>
</feature>
<keyword evidence="2" id="KW-0805">Transcription regulation</keyword>
<dbReference type="SUPFAM" id="SSF46894">
    <property type="entry name" value="C-terminal effector domain of the bipartite response regulators"/>
    <property type="match status" value="1"/>
</dbReference>
<evidence type="ECO:0000259" key="6">
    <source>
        <dbReference type="PROSITE" id="PS50043"/>
    </source>
</evidence>
<organism evidence="8 9">
    <name type="scientific">Nocardioides mesophilus</name>
    <dbReference type="NCBI Taxonomy" id="433659"/>
    <lineage>
        <taxon>Bacteria</taxon>
        <taxon>Bacillati</taxon>
        <taxon>Actinomycetota</taxon>
        <taxon>Actinomycetes</taxon>
        <taxon>Propionibacteriales</taxon>
        <taxon>Nocardioidaceae</taxon>
        <taxon>Nocardioides</taxon>
    </lineage>
</organism>
<gene>
    <name evidence="8" type="ORF">H9L09_01720</name>
</gene>
<dbReference type="CDD" id="cd17535">
    <property type="entry name" value="REC_NarL-like"/>
    <property type="match status" value="1"/>
</dbReference>
<dbReference type="PANTHER" id="PTHR43214:SF24">
    <property type="entry name" value="TRANSCRIPTIONAL REGULATORY PROTEIN NARL-RELATED"/>
    <property type="match status" value="1"/>
</dbReference>
<evidence type="ECO:0000256" key="1">
    <source>
        <dbReference type="ARBA" id="ARBA00022553"/>
    </source>
</evidence>
<name>A0A7G9RCA6_9ACTN</name>
<dbReference type="SMART" id="SM00448">
    <property type="entry name" value="REC"/>
    <property type="match status" value="1"/>
</dbReference>
<dbReference type="InterPro" id="IPR011006">
    <property type="entry name" value="CheY-like_superfamily"/>
</dbReference>
<feature type="modified residue" description="4-aspartylphosphate" evidence="5">
    <location>
        <position position="54"/>
    </location>
</feature>
<dbReference type="InterPro" id="IPR001789">
    <property type="entry name" value="Sig_transdc_resp-reg_receiver"/>
</dbReference>
<dbReference type="CDD" id="cd06170">
    <property type="entry name" value="LuxR_C_like"/>
    <property type="match status" value="1"/>
</dbReference>
<dbReference type="PRINTS" id="PR00038">
    <property type="entry name" value="HTHLUXR"/>
</dbReference>
<dbReference type="GO" id="GO:0000160">
    <property type="term" value="P:phosphorelay signal transduction system"/>
    <property type="evidence" value="ECO:0007669"/>
    <property type="project" value="InterPro"/>
</dbReference>
<keyword evidence="4" id="KW-0804">Transcription</keyword>
<evidence type="ECO:0000256" key="4">
    <source>
        <dbReference type="ARBA" id="ARBA00023163"/>
    </source>
</evidence>
<dbReference type="EMBL" id="CP060713">
    <property type="protein sequence ID" value="QNN53231.1"/>
    <property type="molecule type" value="Genomic_DNA"/>
</dbReference>
<evidence type="ECO:0000256" key="2">
    <source>
        <dbReference type="ARBA" id="ARBA00023015"/>
    </source>
</evidence>
<evidence type="ECO:0000256" key="5">
    <source>
        <dbReference type="PROSITE-ProRule" id="PRU00169"/>
    </source>
</evidence>
<dbReference type="PANTHER" id="PTHR43214">
    <property type="entry name" value="TWO-COMPONENT RESPONSE REGULATOR"/>
    <property type="match status" value="1"/>
</dbReference>
<evidence type="ECO:0000259" key="7">
    <source>
        <dbReference type="PROSITE" id="PS50110"/>
    </source>
</evidence>
<dbReference type="Gene3D" id="3.40.50.2300">
    <property type="match status" value="1"/>
</dbReference>
<dbReference type="GO" id="GO:0006355">
    <property type="term" value="P:regulation of DNA-templated transcription"/>
    <property type="evidence" value="ECO:0007669"/>
    <property type="project" value="InterPro"/>
</dbReference>
<sequence length="216" mass="22781">MTTVLLVDDHPLFLDGVRAALDSAPGVEVVGEAHDCRQAVEQAVALRPDVVLMDLNLPDGSGIDATREILATAPGTGILVITMSADDDAVVAAMRAGARGYVVKGSGRADLLQAVATVAAGGAVFSPTVAARLGEFFRGLAAQPGREMFPQLSEREREVLDLVARGHDNRRIARELFLSEKTVRNHVSTLLGKLEAPDRSEAIARARRAGLGQEPG</sequence>
<accession>A0A7G9RCA6</accession>
<dbReference type="Proteomes" id="UP000515947">
    <property type="component" value="Chromosome"/>
</dbReference>
<dbReference type="PROSITE" id="PS50043">
    <property type="entry name" value="HTH_LUXR_2"/>
    <property type="match status" value="1"/>
</dbReference>
<keyword evidence="9" id="KW-1185">Reference proteome</keyword>
<dbReference type="SUPFAM" id="SSF52172">
    <property type="entry name" value="CheY-like"/>
    <property type="match status" value="1"/>
</dbReference>
<dbReference type="Pfam" id="PF00072">
    <property type="entry name" value="Response_reg"/>
    <property type="match status" value="1"/>
</dbReference>
<dbReference type="AlphaFoldDB" id="A0A7G9RCA6"/>
<dbReference type="KEGG" id="nmes:H9L09_01720"/>
<dbReference type="InterPro" id="IPR016032">
    <property type="entry name" value="Sig_transdc_resp-reg_C-effctor"/>
</dbReference>
<proteinExistence type="predicted"/>
<protein>
    <submittedName>
        <fullName evidence="8">Response regulator transcription factor</fullName>
    </submittedName>
</protein>
<evidence type="ECO:0000313" key="9">
    <source>
        <dbReference type="Proteomes" id="UP000515947"/>
    </source>
</evidence>
<dbReference type="InterPro" id="IPR058245">
    <property type="entry name" value="NreC/VraR/RcsB-like_REC"/>
</dbReference>
<reference evidence="8 9" key="1">
    <citation type="submission" date="2020-08" db="EMBL/GenBank/DDBJ databases">
        <title>Genome sequence of Nocardioides mesophilus KACC 16243T.</title>
        <authorList>
            <person name="Hyun D.-W."/>
            <person name="Bae J.-W."/>
        </authorList>
    </citation>
    <scope>NUCLEOTIDE SEQUENCE [LARGE SCALE GENOMIC DNA]</scope>
    <source>
        <strain evidence="8 9">KACC 16243</strain>
    </source>
</reference>
<evidence type="ECO:0000256" key="3">
    <source>
        <dbReference type="ARBA" id="ARBA00023125"/>
    </source>
</evidence>
<dbReference type="Pfam" id="PF00196">
    <property type="entry name" value="GerE"/>
    <property type="match status" value="1"/>
</dbReference>
<dbReference type="RefSeq" id="WP_187579073.1">
    <property type="nucleotide sequence ID" value="NZ_CP060713.1"/>
</dbReference>
<dbReference type="InterPro" id="IPR000792">
    <property type="entry name" value="Tscrpt_reg_LuxR_C"/>
</dbReference>
<keyword evidence="1 5" id="KW-0597">Phosphoprotein</keyword>
<dbReference type="InterPro" id="IPR039420">
    <property type="entry name" value="WalR-like"/>
</dbReference>
<evidence type="ECO:0000313" key="8">
    <source>
        <dbReference type="EMBL" id="QNN53231.1"/>
    </source>
</evidence>
<dbReference type="GO" id="GO:0003677">
    <property type="term" value="F:DNA binding"/>
    <property type="evidence" value="ECO:0007669"/>
    <property type="project" value="UniProtKB-KW"/>
</dbReference>
<dbReference type="SMART" id="SM00421">
    <property type="entry name" value="HTH_LUXR"/>
    <property type="match status" value="1"/>
</dbReference>
<dbReference type="PROSITE" id="PS50110">
    <property type="entry name" value="RESPONSE_REGULATORY"/>
    <property type="match status" value="1"/>
</dbReference>
<feature type="domain" description="HTH luxR-type" evidence="6">
    <location>
        <begin position="145"/>
        <end position="210"/>
    </location>
</feature>